<keyword evidence="11" id="KW-1185">Reference proteome</keyword>
<organism evidence="10 11">
    <name type="scientific">Kribbella sancticallisti</name>
    <dbReference type="NCBI Taxonomy" id="460087"/>
    <lineage>
        <taxon>Bacteria</taxon>
        <taxon>Bacillati</taxon>
        <taxon>Actinomycetota</taxon>
        <taxon>Actinomycetes</taxon>
        <taxon>Propionibacteriales</taxon>
        <taxon>Kribbellaceae</taxon>
        <taxon>Kribbella</taxon>
    </lineage>
</organism>
<evidence type="ECO:0000256" key="2">
    <source>
        <dbReference type="ARBA" id="ARBA00022801"/>
    </source>
</evidence>
<accession>A0ABN2D799</accession>
<feature type="region of interest" description="Disordered" evidence="6">
    <location>
        <begin position="373"/>
        <end position="407"/>
    </location>
</feature>
<dbReference type="PANTHER" id="PTHR22298">
    <property type="entry name" value="ENDO-1,4-BETA-GLUCANASE"/>
    <property type="match status" value="1"/>
</dbReference>
<feature type="signal peptide" evidence="7">
    <location>
        <begin position="1"/>
        <end position="23"/>
    </location>
</feature>
<evidence type="ECO:0000313" key="10">
    <source>
        <dbReference type="EMBL" id="GAA1571883.1"/>
    </source>
</evidence>
<evidence type="ECO:0000313" key="11">
    <source>
        <dbReference type="Proteomes" id="UP001500393"/>
    </source>
</evidence>
<keyword evidence="4" id="KW-0326">Glycosidase</keyword>
<gene>
    <name evidence="10" type="ORF">GCM10009789_26790</name>
</gene>
<evidence type="ECO:0000256" key="3">
    <source>
        <dbReference type="ARBA" id="ARBA00023277"/>
    </source>
</evidence>
<dbReference type="Pfam" id="PF02927">
    <property type="entry name" value="CelD_N"/>
    <property type="match status" value="1"/>
</dbReference>
<dbReference type="InterPro" id="IPR012341">
    <property type="entry name" value="6hp_glycosidase-like_sf"/>
</dbReference>
<dbReference type="RefSeq" id="WP_344213472.1">
    <property type="nucleotide sequence ID" value="NZ_BAAAOS010000018.1"/>
</dbReference>
<keyword evidence="2" id="KW-0378">Hydrolase</keyword>
<evidence type="ECO:0000256" key="6">
    <source>
        <dbReference type="SAM" id="MobiDB-lite"/>
    </source>
</evidence>
<dbReference type="Gene3D" id="1.50.10.10">
    <property type="match status" value="1"/>
</dbReference>
<keyword evidence="3" id="KW-0119">Carbohydrate metabolism</keyword>
<feature type="chain" id="PRO_5046099168" description="Cellulase Ig-like domain-containing protein" evidence="7">
    <location>
        <begin position="24"/>
        <end position="407"/>
    </location>
</feature>
<reference evidence="10 11" key="1">
    <citation type="journal article" date="2019" name="Int. J. Syst. Evol. Microbiol.">
        <title>The Global Catalogue of Microorganisms (GCM) 10K type strain sequencing project: providing services to taxonomists for standard genome sequencing and annotation.</title>
        <authorList>
            <consortium name="The Broad Institute Genomics Platform"/>
            <consortium name="The Broad Institute Genome Sequencing Center for Infectious Disease"/>
            <person name="Wu L."/>
            <person name="Ma J."/>
        </authorList>
    </citation>
    <scope>NUCLEOTIDE SEQUENCE [LARGE SCALE GENOMIC DNA]</scope>
    <source>
        <strain evidence="10 11">JCM 14969</strain>
    </source>
</reference>
<sequence length="407" mass="43773">MRTFRRVISITLAAGLAVTAVTAAAGPSSGNSSVVADGLVRVNQLGYGADGPKWAYLMSKSASPEASFEVLDRWGRRVFSGRAGRDAGEWNAAFQHVYRLDLSTLKKPGRYRIKASGAGLSPSFEIGGDRLATGARDKAVQFFAEQRDGANVVPGPLGRQPSHLTDRAAQVYDWPTFAGPDTDQSVGALRRIGGPVDVEGGWYDAGDYLKFTHIAAYSESLLWASARDARRPDSQLLKEARHGLDWLDKMWDERTKTLYIQVGVGTGNVEETFVGDHDIWRLPEADDLDTAPGHQFLKNCPVFRAAAPGQPISPNLAGRTAAAFALAAQVETSPAKARRHLETGADLRSGTDHRCDAVGHLAAVRLLSRERVARRPGTRRGRARVGGAETQGSTGRPLAEVGVPLGR</sequence>
<evidence type="ECO:0000259" key="8">
    <source>
        <dbReference type="Pfam" id="PF00759"/>
    </source>
</evidence>
<dbReference type="InterPro" id="IPR014756">
    <property type="entry name" value="Ig_E-set"/>
</dbReference>
<dbReference type="SUPFAM" id="SSF48208">
    <property type="entry name" value="Six-hairpin glycosidases"/>
    <property type="match status" value="1"/>
</dbReference>
<evidence type="ECO:0000256" key="7">
    <source>
        <dbReference type="SAM" id="SignalP"/>
    </source>
</evidence>
<evidence type="ECO:0000256" key="5">
    <source>
        <dbReference type="ARBA" id="ARBA00023326"/>
    </source>
</evidence>
<evidence type="ECO:0000259" key="9">
    <source>
        <dbReference type="Pfam" id="PF02927"/>
    </source>
</evidence>
<evidence type="ECO:0008006" key="12">
    <source>
        <dbReference type="Google" id="ProtNLM"/>
    </source>
</evidence>
<dbReference type="InterPro" id="IPR001701">
    <property type="entry name" value="Glyco_hydro_9"/>
</dbReference>
<evidence type="ECO:0000256" key="1">
    <source>
        <dbReference type="ARBA" id="ARBA00007072"/>
    </source>
</evidence>
<dbReference type="SUPFAM" id="SSF81296">
    <property type="entry name" value="E set domains"/>
    <property type="match status" value="1"/>
</dbReference>
<dbReference type="Gene3D" id="2.60.40.10">
    <property type="entry name" value="Immunoglobulins"/>
    <property type="match status" value="1"/>
</dbReference>
<name>A0ABN2D799_9ACTN</name>
<proteinExistence type="inferred from homology"/>
<protein>
    <recommendedName>
        <fullName evidence="12">Cellulase Ig-like domain-containing protein</fullName>
    </recommendedName>
</protein>
<comment type="similarity">
    <text evidence="1">Belongs to the glycosyl hydrolase 9 (cellulase E) family.</text>
</comment>
<dbReference type="InterPro" id="IPR013783">
    <property type="entry name" value="Ig-like_fold"/>
</dbReference>
<feature type="compositionally biased region" description="Basic residues" evidence="6">
    <location>
        <begin position="374"/>
        <end position="383"/>
    </location>
</feature>
<dbReference type="CDD" id="cd02850">
    <property type="entry name" value="E_set_Cellulase_N"/>
    <property type="match status" value="1"/>
</dbReference>
<keyword evidence="7" id="KW-0732">Signal</keyword>
<comment type="caution">
    <text evidence="10">The sequence shown here is derived from an EMBL/GenBank/DDBJ whole genome shotgun (WGS) entry which is preliminary data.</text>
</comment>
<dbReference type="InterPro" id="IPR008928">
    <property type="entry name" value="6-hairpin_glycosidase_sf"/>
</dbReference>
<dbReference type="Pfam" id="PF00759">
    <property type="entry name" value="Glyco_hydro_9"/>
    <property type="match status" value="1"/>
</dbReference>
<dbReference type="Proteomes" id="UP001500393">
    <property type="component" value="Unassembled WGS sequence"/>
</dbReference>
<feature type="domain" description="Glycoside hydrolase family 9" evidence="8">
    <location>
        <begin position="135"/>
        <end position="344"/>
    </location>
</feature>
<feature type="domain" description="Cellulase Ig-like" evidence="9">
    <location>
        <begin position="40"/>
        <end position="118"/>
    </location>
</feature>
<evidence type="ECO:0000256" key="4">
    <source>
        <dbReference type="ARBA" id="ARBA00023295"/>
    </source>
</evidence>
<keyword evidence="5" id="KW-0624">Polysaccharide degradation</keyword>
<dbReference type="InterPro" id="IPR004197">
    <property type="entry name" value="Cellulase_Ig-like"/>
</dbReference>
<dbReference type="EMBL" id="BAAAOS010000018">
    <property type="protein sequence ID" value="GAA1571883.1"/>
    <property type="molecule type" value="Genomic_DNA"/>
</dbReference>